<sequence length="325" mass="35762">MLERDRQFMLFGLSPDRYNKRGVVLLTGVWFGALLFAGLIAPLVYFAMQSIAGSDPDGWAASLTARSFDKFVDRCRYVPILILLPWLMLVVGLLGRSQGFLAANDLRNRPGSGIWFICSLMLGLGLGGLIFTLQLLFTWFWPGDVNGAGEWFVVIGGAALSAILVALIEEILFRSLIFRLFYTGFKPGKAILFSSMIYAYLHFSAPAEFLAGPNAAPGFFAGLQIALLNAVGAFLNFDILEFANYTSLGALLCVLYLRARSLWAPIGLHAGVVFIMLLYQRTVWVFPDELRWLFAGGGLTDGLLPLILTLALTLLFAIRLPVSRS</sequence>
<feature type="transmembrane region" description="Helical" evidence="1">
    <location>
        <begin position="221"/>
        <end position="240"/>
    </location>
</feature>
<dbReference type="RefSeq" id="WP_189510627.1">
    <property type="nucleotide sequence ID" value="NZ_BMXG01000001.1"/>
</dbReference>
<keyword evidence="4" id="KW-1185">Reference proteome</keyword>
<keyword evidence="1" id="KW-0812">Transmembrane</keyword>
<feature type="transmembrane region" description="Helical" evidence="1">
    <location>
        <begin position="151"/>
        <end position="168"/>
    </location>
</feature>
<dbReference type="EMBL" id="BMXG01000001">
    <property type="protein sequence ID" value="GHB90018.1"/>
    <property type="molecule type" value="Genomic_DNA"/>
</dbReference>
<dbReference type="GO" id="GO:0080120">
    <property type="term" value="P:CAAX-box protein maturation"/>
    <property type="evidence" value="ECO:0007669"/>
    <property type="project" value="UniProtKB-ARBA"/>
</dbReference>
<reference evidence="3" key="1">
    <citation type="journal article" date="2014" name="Int. J. Syst. Evol. Microbiol.">
        <title>Complete genome sequence of Corynebacterium casei LMG S-19264T (=DSM 44701T), isolated from a smear-ripened cheese.</title>
        <authorList>
            <consortium name="US DOE Joint Genome Institute (JGI-PGF)"/>
            <person name="Walter F."/>
            <person name="Albersmeier A."/>
            <person name="Kalinowski J."/>
            <person name="Ruckert C."/>
        </authorList>
    </citation>
    <scope>NUCLEOTIDE SEQUENCE</scope>
    <source>
        <strain evidence="3">KCTC 12870</strain>
    </source>
</reference>
<reference evidence="3" key="2">
    <citation type="submission" date="2020-09" db="EMBL/GenBank/DDBJ databases">
        <authorList>
            <person name="Sun Q."/>
            <person name="Kim S."/>
        </authorList>
    </citation>
    <scope>NUCLEOTIDE SEQUENCE</scope>
    <source>
        <strain evidence="3">KCTC 12870</strain>
    </source>
</reference>
<keyword evidence="1" id="KW-1133">Transmembrane helix</keyword>
<gene>
    <name evidence="3" type="ORF">GCM10007047_00770</name>
</gene>
<accession>A0A8J3D8Z6</accession>
<organism evidence="3 4">
    <name type="scientific">Cerasicoccus arenae</name>
    <dbReference type="NCBI Taxonomy" id="424488"/>
    <lineage>
        <taxon>Bacteria</taxon>
        <taxon>Pseudomonadati</taxon>
        <taxon>Verrucomicrobiota</taxon>
        <taxon>Opitutia</taxon>
        <taxon>Puniceicoccales</taxon>
        <taxon>Cerasicoccaceae</taxon>
        <taxon>Cerasicoccus</taxon>
    </lineage>
</organism>
<name>A0A8J3D8Z6_9BACT</name>
<feature type="transmembrane region" description="Helical" evidence="1">
    <location>
        <begin position="261"/>
        <end position="280"/>
    </location>
</feature>
<feature type="transmembrane region" description="Helical" evidence="1">
    <location>
        <begin position="114"/>
        <end position="139"/>
    </location>
</feature>
<evidence type="ECO:0000256" key="1">
    <source>
        <dbReference type="SAM" id="Phobius"/>
    </source>
</evidence>
<feature type="transmembrane region" description="Helical" evidence="1">
    <location>
        <begin position="180"/>
        <end position="201"/>
    </location>
</feature>
<proteinExistence type="predicted"/>
<keyword evidence="1" id="KW-0472">Membrane</keyword>
<feature type="transmembrane region" description="Helical" evidence="1">
    <location>
        <begin position="23"/>
        <end position="48"/>
    </location>
</feature>
<evidence type="ECO:0000259" key="2">
    <source>
        <dbReference type="Pfam" id="PF02517"/>
    </source>
</evidence>
<dbReference type="AlphaFoldDB" id="A0A8J3D8Z6"/>
<feature type="transmembrane region" description="Helical" evidence="1">
    <location>
        <begin position="77"/>
        <end position="94"/>
    </location>
</feature>
<evidence type="ECO:0000313" key="4">
    <source>
        <dbReference type="Proteomes" id="UP000642829"/>
    </source>
</evidence>
<evidence type="ECO:0000313" key="3">
    <source>
        <dbReference type="EMBL" id="GHB90018.1"/>
    </source>
</evidence>
<comment type="caution">
    <text evidence="3">The sequence shown here is derived from an EMBL/GenBank/DDBJ whole genome shotgun (WGS) entry which is preliminary data.</text>
</comment>
<dbReference type="InterPro" id="IPR003675">
    <property type="entry name" value="Rce1/LyrA-like_dom"/>
</dbReference>
<dbReference type="GO" id="GO:0004175">
    <property type="term" value="F:endopeptidase activity"/>
    <property type="evidence" value="ECO:0007669"/>
    <property type="project" value="UniProtKB-ARBA"/>
</dbReference>
<dbReference type="Pfam" id="PF02517">
    <property type="entry name" value="Rce1-like"/>
    <property type="match status" value="1"/>
</dbReference>
<feature type="transmembrane region" description="Helical" evidence="1">
    <location>
        <begin position="292"/>
        <end position="318"/>
    </location>
</feature>
<feature type="domain" description="CAAX prenyl protease 2/Lysostaphin resistance protein A-like" evidence="2">
    <location>
        <begin position="157"/>
        <end position="273"/>
    </location>
</feature>
<dbReference type="Proteomes" id="UP000642829">
    <property type="component" value="Unassembled WGS sequence"/>
</dbReference>
<protein>
    <recommendedName>
        <fullName evidence="2">CAAX prenyl protease 2/Lysostaphin resistance protein A-like domain-containing protein</fullName>
    </recommendedName>
</protein>